<feature type="binding site" evidence="5">
    <location>
        <position position="114"/>
    </location>
    <ligand>
        <name>Mg(2+)</name>
        <dbReference type="ChEBI" id="CHEBI:18420"/>
    </ligand>
</feature>
<feature type="domain" description="HpcH/HpaI aldolase/citrate lyase" evidence="6">
    <location>
        <begin position="6"/>
        <end position="207"/>
    </location>
</feature>
<evidence type="ECO:0000313" key="7">
    <source>
        <dbReference type="EMBL" id="MDH0735020.1"/>
    </source>
</evidence>
<dbReference type="RefSeq" id="WP_279994052.1">
    <property type="nucleotide sequence ID" value="NZ_JAOCDZ010000002.1"/>
</dbReference>
<comment type="caution">
    <text evidence="7">The sequence shown here is derived from an EMBL/GenBank/DDBJ whole genome shotgun (WGS) entry which is preliminary data.</text>
</comment>
<dbReference type="SUPFAM" id="SSF51621">
    <property type="entry name" value="Phosphoenolpyruvate/pyruvate domain"/>
    <property type="match status" value="1"/>
</dbReference>
<organism evidence="7 8">
    <name type="scientific">Achromobacter spanius</name>
    <dbReference type="NCBI Taxonomy" id="217203"/>
    <lineage>
        <taxon>Bacteria</taxon>
        <taxon>Pseudomonadati</taxon>
        <taxon>Pseudomonadota</taxon>
        <taxon>Betaproteobacteria</taxon>
        <taxon>Burkholderiales</taxon>
        <taxon>Alcaligenaceae</taxon>
        <taxon>Achromobacter</taxon>
    </lineage>
</organism>
<evidence type="ECO:0000259" key="6">
    <source>
        <dbReference type="Pfam" id="PF03328"/>
    </source>
</evidence>
<dbReference type="GO" id="GO:0016829">
    <property type="term" value="F:lyase activity"/>
    <property type="evidence" value="ECO:0007669"/>
    <property type="project" value="UniProtKB-KW"/>
</dbReference>
<dbReference type="PIRSF" id="PIRSF015582">
    <property type="entry name" value="Cit_lyase_B"/>
    <property type="match status" value="1"/>
</dbReference>
<dbReference type="PANTHER" id="PTHR32308:SF10">
    <property type="entry name" value="CITRATE LYASE SUBUNIT BETA"/>
    <property type="match status" value="1"/>
</dbReference>
<evidence type="ECO:0000256" key="1">
    <source>
        <dbReference type="ARBA" id="ARBA00001946"/>
    </source>
</evidence>
<keyword evidence="7" id="KW-0456">Lyase</keyword>
<sequence>MNAPSRSLLFVPGDRPDRYARAASSGAHAVILDLEDAVAPAAKAQARIDAAAWLAQGGQAIVRINAADTDWYQDDLQAVRAAPGVGIMLPKADAHTVAHTLLALPGRPIIALLETVRGYMDLHAVARQAGVERIAFGSVDFAVDSGIADEADAMTAIRTDIVLASRHADLAPPIDGVSLELNDPDQMLTDARRARQLGFGGKLCIHPRQVTAVNAAYLPTADEQAWARRVLAAFDASHGAATALDGKMIDKPVVERARRIAAESQGAAMA</sequence>
<keyword evidence="2 5" id="KW-0479">Metal-binding</keyword>
<protein>
    <submittedName>
        <fullName evidence="7">CoA ester lyase</fullName>
    </submittedName>
</protein>
<accession>A0AA42ITN8</accession>
<feature type="binding site" evidence="4">
    <location>
        <position position="114"/>
    </location>
    <ligand>
        <name>substrate</name>
    </ligand>
</feature>
<dbReference type="InterPro" id="IPR015813">
    <property type="entry name" value="Pyrv/PenolPyrv_kinase-like_dom"/>
</dbReference>
<dbReference type="InterPro" id="IPR040442">
    <property type="entry name" value="Pyrv_kinase-like_dom_sf"/>
</dbReference>
<dbReference type="GO" id="GO:0006107">
    <property type="term" value="P:oxaloacetate metabolic process"/>
    <property type="evidence" value="ECO:0007669"/>
    <property type="project" value="TreeGrafter"/>
</dbReference>
<evidence type="ECO:0000256" key="3">
    <source>
        <dbReference type="ARBA" id="ARBA00022842"/>
    </source>
</evidence>
<dbReference type="Proteomes" id="UP001161094">
    <property type="component" value="Unassembled WGS sequence"/>
</dbReference>
<comment type="cofactor">
    <cofactor evidence="1">
        <name>Mg(2+)</name>
        <dbReference type="ChEBI" id="CHEBI:18420"/>
    </cofactor>
</comment>
<dbReference type="InterPro" id="IPR011206">
    <property type="entry name" value="Citrate_lyase_beta/mcl1/mcl2"/>
</dbReference>
<evidence type="ECO:0000313" key="8">
    <source>
        <dbReference type="Proteomes" id="UP001161094"/>
    </source>
</evidence>
<dbReference type="PANTHER" id="PTHR32308">
    <property type="entry name" value="LYASE BETA SUBUNIT, PUTATIVE (AFU_ORTHOLOGUE AFUA_4G13030)-RELATED"/>
    <property type="match status" value="1"/>
</dbReference>
<feature type="binding site" evidence="5">
    <location>
        <position position="140"/>
    </location>
    <ligand>
        <name>Mg(2+)</name>
        <dbReference type="ChEBI" id="CHEBI:18420"/>
    </ligand>
</feature>
<name>A0AA42ITN8_9BURK</name>
<dbReference type="AlphaFoldDB" id="A0AA42ITN8"/>
<feature type="binding site" evidence="4">
    <location>
        <position position="63"/>
    </location>
    <ligand>
        <name>substrate</name>
    </ligand>
</feature>
<reference evidence="7" key="1">
    <citation type="submission" date="2022-09" db="EMBL/GenBank/DDBJ databases">
        <title>Intensive care unit water sources are persistently colonized with multi-drug resistant bacteria and are the site of extensive horizontal gene transfer of antibiotic resistance genes.</title>
        <authorList>
            <person name="Diorio-Toth L."/>
        </authorList>
    </citation>
    <scope>NUCLEOTIDE SEQUENCE</scope>
    <source>
        <strain evidence="7">GD03843</strain>
    </source>
</reference>
<dbReference type="GO" id="GO:0000287">
    <property type="term" value="F:magnesium ion binding"/>
    <property type="evidence" value="ECO:0007669"/>
    <property type="project" value="TreeGrafter"/>
</dbReference>
<dbReference type="InterPro" id="IPR005000">
    <property type="entry name" value="Aldolase/citrate-lyase_domain"/>
</dbReference>
<keyword evidence="3 5" id="KW-0460">Magnesium</keyword>
<proteinExistence type="predicted"/>
<dbReference type="Pfam" id="PF03328">
    <property type="entry name" value="HpcH_HpaI"/>
    <property type="match status" value="1"/>
</dbReference>
<gene>
    <name evidence="7" type="ORF">N5D93_04310</name>
</gene>
<evidence type="ECO:0000256" key="5">
    <source>
        <dbReference type="PIRSR" id="PIRSR015582-2"/>
    </source>
</evidence>
<evidence type="ECO:0000256" key="2">
    <source>
        <dbReference type="ARBA" id="ARBA00022723"/>
    </source>
</evidence>
<dbReference type="Gene3D" id="3.20.20.60">
    <property type="entry name" value="Phosphoenolpyruvate-binding domains"/>
    <property type="match status" value="1"/>
</dbReference>
<evidence type="ECO:0000256" key="4">
    <source>
        <dbReference type="PIRSR" id="PIRSR015582-1"/>
    </source>
</evidence>
<dbReference type="EMBL" id="JAOCDZ010000002">
    <property type="protein sequence ID" value="MDH0735020.1"/>
    <property type="molecule type" value="Genomic_DNA"/>
</dbReference>